<proteinExistence type="predicted"/>
<reference evidence="1" key="2">
    <citation type="submission" date="2012-06" db="EMBL/GenBank/DDBJ databases">
        <title>Annotation of the Genome Sequence of Fusarium oxysporum Fo47.</title>
        <authorList>
            <consortium name="The Broad Institute Genomics Platform"/>
            <person name="Ma L.-J."/>
            <person name="Corby-Kistler H."/>
            <person name="Broz K."/>
            <person name="Gale L.R."/>
            <person name="Jonkers W."/>
            <person name="O'Donnell K."/>
            <person name="Ploetz R."/>
            <person name="Steinberg C."/>
            <person name="Schwartz D.C."/>
            <person name="VanEtten H."/>
            <person name="Zhou S."/>
            <person name="Young S.K."/>
            <person name="Zeng Q."/>
            <person name="Gargeya S."/>
            <person name="Fitzgerald M."/>
            <person name="Abouelleil A."/>
            <person name="Alvarado L."/>
            <person name="Chapman S.B."/>
            <person name="Gainer-Dewar J."/>
            <person name="Goldberg J."/>
            <person name="Griggs A."/>
            <person name="Gujja S."/>
            <person name="Hansen M."/>
            <person name="Howarth C."/>
            <person name="Imamovic A."/>
            <person name="Ireland A."/>
            <person name="Larimer J."/>
            <person name="McCowan C."/>
            <person name="Murphy C."/>
            <person name="Pearson M."/>
            <person name="Poon T.W."/>
            <person name="Priest M."/>
            <person name="Roberts A."/>
            <person name="Saif S."/>
            <person name="Shea T."/>
            <person name="Sykes S."/>
            <person name="Wortman J."/>
            <person name="Nusbaum C."/>
            <person name="Birren B."/>
        </authorList>
    </citation>
    <scope>NUCLEOTIDE SEQUENCE</scope>
    <source>
        <strain evidence="1">Fo47</strain>
    </source>
</reference>
<reference evidence="1" key="1">
    <citation type="submission" date="2011-06" db="EMBL/GenBank/DDBJ databases">
        <title>The Genome Sequence of Fusarium oxysporum Fo47.</title>
        <authorList>
            <consortium name="The Broad Institute Genome Sequencing Platform"/>
            <person name="Ma L.-J."/>
            <person name="Gale L.R."/>
            <person name="Schwartz D.C."/>
            <person name="Zhou S."/>
            <person name="Corby-Kistler H."/>
            <person name="Young S.K."/>
            <person name="Zeng Q."/>
            <person name="Gargeya S."/>
            <person name="Fitzgerald M."/>
            <person name="Haas B."/>
            <person name="Abouelleil A."/>
            <person name="Alvarado L."/>
            <person name="Arachchi H.M."/>
            <person name="Berlin A."/>
            <person name="Brown A."/>
            <person name="Chapman S.B."/>
            <person name="Chen Z."/>
            <person name="Dunbar C."/>
            <person name="Freedman E."/>
            <person name="Gearin G."/>
            <person name="Gellesch M."/>
            <person name="Goldberg J."/>
            <person name="Griggs A."/>
            <person name="Gujja S."/>
            <person name="Heiman D."/>
            <person name="Howarth C."/>
            <person name="Larson L."/>
            <person name="Lui A."/>
            <person name="MacDonald P.J.P."/>
            <person name="Mehta T."/>
            <person name="Montmayeur A."/>
            <person name="Murphy C."/>
            <person name="Neiman D."/>
            <person name="Pearson M."/>
            <person name="Priest M."/>
            <person name="Roberts A."/>
            <person name="Saif S."/>
            <person name="Shea T."/>
            <person name="Shenoy N."/>
            <person name="Sisk P."/>
            <person name="Stolte C."/>
            <person name="Sykes S."/>
            <person name="Wortman J."/>
            <person name="Nusbaum C."/>
            <person name="Birren B."/>
        </authorList>
    </citation>
    <scope>NUCLEOTIDE SEQUENCE [LARGE SCALE GENOMIC DNA]</scope>
    <source>
        <strain evidence="1">Fo47</strain>
    </source>
</reference>
<evidence type="ECO:0000313" key="1">
    <source>
        <dbReference type="EMBL" id="EWZ38047.1"/>
    </source>
</evidence>
<accession>W9K0W3</accession>
<sequence length="167" mass="18776">MERTPPSATIMNQFVTNQDQMTWSAQANLKAITYMLQLQLQNRTVVVSNGYKIRRLVKSTHPCLVKRSPPHVASPTVEEVIQTSIYHPRFSTRTTDIGRPVRVLNIFFAILGIRSLQHSTAQHSSTEVLSSSVVVCVKRNTFSSSDRNIAGNRVLLYRVGRRSHDAG</sequence>
<dbReference type="VEuPathDB" id="FungiDB:FOZG_09794"/>
<organism evidence="1">
    <name type="scientific">Fusarium oxysporum Fo47</name>
    <dbReference type="NCBI Taxonomy" id="660027"/>
    <lineage>
        <taxon>Eukaryota</taxon>
        <taxon>Fungi</taxon>
        <taxon>Dikarya</taxon>
        <taxon>Ascomycota</taxon>
        <taxon>Pezizomycotina</taxon>
        <taxon>Sordariomycetes</taxon>
        <taxon>Hypocreomycetidae</taxon>
        <taxon>Hypocreales</taxon>
        <taxon>Nectriaceae</taxon>
        <taxon>Fusarium</taxon>
        <taxon>Fusarium oxysporum species complex</taxon>
    </lineage>
</organism>
<dbReference type="EMBL" id="JH717901">
    <property type="protein sequence ID" value="EWZ38047.1"/>
    <property type="molecule type" value="Genomic_DNA"/>
</dbReference>
<protein>
    <submittedName>
        <fullName evidence="1">Uncharacterized protein</fullName>
    </submittedName>
</protein>
<dbReference type="AlphaFoldDB" id="W9K0W3"/>
<gene>
    <name evidence="1" type="ORF">FOZG_09794</name>
</gene>
<dbReference type="HOGENOM" id="CLU_1594600_0_0_1"/>
<name>W9K0W3_FUSOX</name>
<dbReference type="Proteomes" id="UP000030766">
    <property type="component" value="Unassembled WGS sequence"/>
</dbReference>